<evidence type="ECO:0000313" key="2">
    <source>
        <dbReference type="Proteomes" id="UP001590950"/>
    </source>
</evidence>
<evidence type="ECO:0000313" key="1">
    <source>
        <dbReference type="EMBL" id="KAL2046370.1"/>
    </source>
</evidence>
<keyword evidence="2" id="KW-1185">Reference proteome</keyword>
<comment type="caution">
    <text evidence="1">The sequence shown here is derived from an EMBL/GenBank/DDBJ whole genome shotgun (WGS) entry which is preliminary data.</text>
</comment>
<reference evidence="1 2" key="1">
    <citation type="submission" date="2024-09" db="EMBL/GenBank/DDBJ databases">
        <title>Rethinking Asexuality: The Enigmatic Case of Functional Sexual Genes in Lepraria (Stereocaulaceae).</title>
        <authorList>
            <person name="Doellman M."/>
            <person name="Sun Y."/>
            <person name="Barcenas-Pena A."/>
            <person name="Lumbsch H.T."/>
            <person name="Grewe F."/>
        </authorList>
    </citation>
    <scope>NUCLEOTIDE SEQUENCE [LARGE SCALE GENOMIC DNA]</scope>
    <source>
        <strain evidence="1 2">Mercado 3170</strain>
    </source>
</reference>
<name>A0ABR4AKS5_9LECA</name>
<organism evidence="1 2">
    <name type="scientific">Stereocaulon virgatum</name>
    <dbReference type="NCBI Taxonomy" id="373712"/>
    <lineage>
        <taxon>Eukaryota</taxon>
        <taxon>Fungi</taxon>
        <taxon>Dikarya</taxon>
        <taxon>Ascomycota</taxon>
        <taxon>Pezizomycotina</taxon>
        <taxon>Lecanoromycetes</taxon>
        <taxon>OSLEUM clade</taxon>
        <taxon>Lecanoromycetidae</taxon>
        <taxon>Lecanorales</taxon>
        <taxon>Lecanorineae</taxon>
        <taxon>Stereocaulaceae</taxon>
        <taxon>Stereocaulon</taxon>
    </lineage>
</organism>
<dbReference type="Proteomes" id="UP001590950">
    <property type="component" value="Unassembled WGS sequence"/>
</dbReference>
<accession>A0ABR4AKS5</accession>
<gene>
    <name evidence="1" type="ORF">N7G274_001817</name>
</gene>
<sequence>MTALVSKSIEAPSLYVFGACTMQERVKKRVQRTSSSNVIEELGVQSVHQQEGLLSESSLILRYYDFTNNTTLSASAPWLADMATMCVLQKAVWILGTNLKLAFEHIVSTAITAESAPHTINSSSDVSQESIEQPYLRSTDHGEAAWLILARNLVIQSSIWIPH</sequence>
<protein>
    <submittedName>
        <fullName evidence="1">Uncharacterized protein</fullName>
    </submittedName>
</protein>
<proteinExistence type="predicted"/>
<dbReference type="EMBL" id="JBEFKJ010000004">
    <property type="protein sequence ID" value="KAL2046370.1"/>
    <property type="molecule type" value="Genomic_DNA"/>
</dbReference>